<name>A0A835HYN6_9MAGN</name>
<gene>
    <name evidence="1" type="ORF">IFM89_028174</name>
</gene>
<dbReference type="Proteomes" id="UP000631114">
    <property type="component" value="Unassembled WGS sequence"/>
</dbReference>
<dbReference type="AlphaFoldDB" id="A0A835HYN6"/>
<protein>
    <submittedName>
        <fullName evidence="1">Uncharacterized protein</fullName>
    </submittedName>
</protein>
<proteinExistence type="predicted"/>
<accession>A0A835HYN6</accession>
<dbReference type="EMBL" id="JADFTS010000005">
    <property type="protein sequence ID" value="KAF9606798.1"/>
    <property type="molecule type" value="Genomic_DNA"/>
</dbReference>
<keyword evidence="2" id="KW-1185">Reference proteome</keyword>
<organism evidence="1 2">
    <name type="scientific">Coptis chinensis</name>
    <dbReference type="NCBI Taxonomy" id="261450"/>
    <lineage>
        <taxon>Eukaryota</taxon>
        <taxon>Viridiplantae</taxon>
        <taxon>Streptophyta</taxon>
        <taxon>Embryophyta</taxon>
        <taxon>Tracheophyta</taxon>
        <taxon>Spermatophyta</taxon>
        <taxon>Magnoliopsida</taxon>
        <taxon>Ranunculales</taxon>
        <taxon>Ranunculaceae</taxon>
        <taxon>Coptidoideae</taxon>
        <taxon>Coptis</taxon>
    </lineage>
</organism>
<comment type="caution">
    <text evidence="1">The sequence shown here is derived from an EMBL/GenBank/DDBJ whole genome shotgun (WGS) entry which is preliminary data.</text>
</comment>
<evidence type="ECO:0000313" key="2">
    <source>
        <dbReference type="Proteomes" id="UP000631114"/>
    </source>
</evidence>
<reference evidence="1 2" key="1">
    <citation type="submission" date="2020-10" db="EMBL/GenBank/DDBJ databases">
        <title>The Coptis chinensis genome and diversification of protoberbering-type alkaloids.</title>
        <authorList>
            <person name="Wang B."/>
            <person name="Shu S."/>
            <person name="Song C."/>
            <person name="Liu Y."/>
        </authorList>
    </citation>
    <scope>NUCLEOTIDE SEQUENCE [LARGE SCALE GENOMIC DNA]</scope>
    <source>
        <strain evidence="1">HL-2020</strain>
        <tissue evidence="1">Leaf</tissue>
    </source>
</reference>
<evidence type="ECO:0000313" key="1">
    <source>
        <dbReference type="EMBL" id="KAF9606798.1"/>
    </source>
</evidence>
<sequence>MSFMSPLCLPQVSKFLDPLNPPWKQWVETLDGNTSIPDEELEEVIRTAWKTWKLYGGFQTFSPCMGSYCGLNKQETCEADMEKSKFMSCASSYDIPPPMARA</sequence>
<dbReference type="OrthoDB" id="10256309at2759"/>